<reference evidence="1" key="1">
    <citation type="submission" date="2022-09" db="EMBL/GenBank/DDBJ databases">
        <title>Intensive care unit water sources are persistently colonized with multi-drug resistant bacteria and are the site of extensive horizontal gene transfer of antibiotic resistance genes.</title>
        <authorList>
            <person name="Diorio-Toth L."/>
        </authorList>
    </citation>
    <scope>NUCLEOTIDE SEQUENCE</scope>
    <source>
        <strain evidence="1">GD04130</strain>
    </source>
</reference>
<dbReference type="InterPro" id="IPR015867">
    <property type="entry name" value="N-reg_PII/ATP_PRibTrfase_C"/>
</dbReference>
<gene>
    <name evidence="1" type="ORF">N7330_19185</name>
</gene>
<accession>A0AA42HVN8</accession>
<dbReference type="EMBL" id="JAODZU010000040">
    <property type="protein sequence ID" value="MDH0365144.1"/>
    <property type="molecule type" value="Genomic_DNA"/>
</dbReference>
<dbReference type="AlphaFoldDB" id="A0AA42HVN8"/>
<sequence length="100" mass="11057">MAKHCLSLVCSPDIAEKLLDSLLISLPEQVFTSTFTFSHGTPHGRLSGAEKVMGRSNSMQIQLIVEEDQLHSTLAVARRDFKGTGLYFWAYELSAEGVIE</sequence>
<proteinExistence type="predicted"/>
<dbReference type="RefSeq" id="WP_279860699.1">
    <property type="nucleotide sequence ID" value="NZ_JAODZU010000040.1"/>
</dbReference>
<dbReference type="Pfam" id="PF11582">
    <property type="entry name" value="DUF3240"/>
    <property type="match status" value="1"/>
</dbReference>
<dbReference type="Gene3D" id="3.30.70.120">
    <property type="match status" value="1"/>
</dbReference>
<protein>
    <submittedName>
        <fullName evidence="1">DUF3240 family protein</fullName>
    </submittedName>
</protein>
<dbReference type="Proteomes" id="UP001158297">
    <property type="component" value="Unassembled WGS sequence"/>
</dbReference>
<evidence type="ECO:0000313" key="2">
    <source>
        <dbReference type="Proteomes" id="UP001158297"/>
    </source>
</evidence>
<organism evidence="1 2">
    <name type="scientific">Comamonas aquatica</name>
    <dbReference type="NCBI Taxonomy" id="225991"/>
    <lineage>
        <taxon>Bacteria</taxon>
        <taxon>Pseudomonadati</taxon>
        <taxon>Pseudomonadota</taxon>
        <taxon>Betaproteobacteria</taxon>
        <taxon>Burkholderiales</taxon>
        <taxon>Comamonadaceae</taxon>
        <taxon>Comamonas</taxon>
    </lineage>
</organism>
<comment type="caution">
    <text evidence="1">The sequence shown here is derived from an EMBL/GenBank/DDBJ whole genome shotgun (WGS) entry which is preliminary data.</text>
</comment>
<name>A0AA42HVN8_9BURK</name>
<dbReference type="InterPro" id="IPR021634">
    <property type="entry name" value="DUF3240"/>
</dbReference>
<evidence type="ECO:0000313" key="1">
    <source>
        <dbReference type="EMBL" id="MDH0365144.1"/>
    </source>
</evidence>